<evidence type="ECO:0000313" key="2">
    <source>
        <dbReference type="EMBL" id="CAF5046525.1"/>
    </source>
</evidence>
<dbReference type="EMBL" id="CAJOBJ010227244">
    <property type="protein sequence ID" value="CAF5046525.1"/>
    <property type="molecule type" value="Genomic_DNA"/>
</dbReference>
<proteinExistence type="predicted"/>
<evidence type="ECO:0000313" key="3">
    <source>
        <dbReference type="Proteomes" id="UP000681720"/>
    </source>
</evidence>
<evidence type="ECO:0000313" key="1">
    <source>
        <dbReference type="EMBL" id="CAF4875115.1"/>
    </source>
</evidence>
<dbReference type="Proteomes" id="UP000681967">
    <property type="component" value="Unassembled WGS sequence"/>
</dbReference>
<dbReference type="Proteomes" id="UP000681720">
    <property type="component" value="Unassembled WGS sequence"/>
</dbReference>
<protein>
    <submittedName>
        <fullName evidence="2">Uncharacterized protein</fullName>
    </submittedName>
</protein>
<organism evidence="2 3">
    <name type="scientific">Rotaria magnacalcarata</name>
    <dbReference type="NCBI Taxonomy" id="392030"/>
    <lineage>
        <taxon>Eukaryota</taxon>
        <taxon>Metazoa</taxon>
        <taxon>Spiralia</taxon>
        <taxon>Gnathifera</taxon>
        <taxon>Rotifera</taxon>
        <taxon>Eurotatoria</taxon>
        <taxon>Bdelloidea</taxon>
        <taxon>Philodinida</taxon>
        <taxon>Philodinidae</taxon>
        <taxon>Rotaria</taxon>
    </lineage>
</organism>
<name>A0A8S3DX78_9BILA</name>
<sequence length="60" mass="6714">YCEQVNDDEGFGQASEALAICYQKKANVDKSTEYLTKYLHKVSDKEGDIQYARACSALGF</sequence>
<feature type="non-terminal residue" evidence="2">
    <location>
        <position position="60"/>
    </location>
</feature>
<reference evidence="2" key="1">
    <citation type="submission" date="2021-02" db="EMBL/GenBank/DDBJ databases">
        <authorList>
            <person name="Nowell W R."/>
        </authorList>
    </citation>
    <scope>NUCLEOTIDE SEQUENCE</scope>
</reference>
<dbReference type="AlphaFoldDB" id="A0A8S3DX78"/>
<accession>A0A8S3DX78</accession>
<gene>
    <name evidence="1" type="ORF">BYL167_LOCUS51120</name>
    <name evidence="2" type="ORF">GIL414_LOCUS59720</name>
</gene>
<comment type="caution">
    <text evidence="2">The sequence shown here is derived from an EMBL/GenBank/DDBJ whole genome shotgun (WGS) entry which is preliminary data.</text>
</comment>
<feature type="non-terminal residue" evidence="2">
    <location>
        <position position="1"/>
    </location>
</feature>
<dbReference type="EMBL" id="CAJOBH010159943">
    <property type="protein sequence ID" value="CAF4875115.1"/>
    <property type="molecule type" value="Genomic_DNA"/>
</dbReference>